<dbReference type="OrthoDB" id="1304155at2759"/>
<reference evidence="3 4" key="1">
    <citation type="submission" date="2019-01" db="EMBL/GenBank/DDBJ databases">
        <title>Sequencing of cultivated peanut Arachis hypogaea provides insights into genome evolution and oil improvement.</title>
        <authorList>
            <person name="Chen X."/>
        </authorList>
    </citation>
    <scope>NUCLEOTIDE SEQUENCE [LARGE SCALE GENOMIC DNA]</scope>
    <source>
        <strain evidence="4">cv. Fuhuasheng</strain>
        <tissue evidence="3">Leaves</tissue>
    </source>
</reference>
<sequence>MDNEQDNKALKFRTASLSRCTKAALFLHRLNSLRAVNNGEEEHEKLKKEMQDLKMELLKERRKNKKMKLCSFMELLLQVLLLLSLWTFFLAFFLRGP</sequence>
<dbReference type="Gramene" id="arahy.Tifrunner.gnm2.ann2.Ah17g297300.1">
    <property type="protein sequence ID" value="arahy.Tifrunner.gnm2.ann2.Ah17g297300.1-CDS"/>
    <property type="gene ID" value="arahy.Tifrunner.gnm2.ann2.Ah17g297300"/>
</dbReference>
<organism evidence="3 4">
    <name type="scientific">Arachis hypogaea</name>
    <name type="common">Peanut</name>
    <dbReference type="NCBI Taxonomy" id="3818"/>
    <lineage>
        <taxon>Eukaryota</taxon>
        <taxon>Viridiplantae</taxon>
        <taxon>Streptophyta</taxon>
        <taxon>Embryophyta</taxon>
        <taxon>Tracheophyta</taxon>
        <taxon>Spermatophyta</taxon>
        <taxon>Magnoliopsida</taxon>
        <taxon>eudicotyledons</taxon>
        <taxon>Gunneridae</taxon>
        <taxon>Pentapetalae</taxon>
        <taxon>rosids</taxon>
        <taxon>fabids</taxon>
        <taxon>Fabales</taxon>
        <taxon>Fabaceae</taxon>
        <taxon>Papilionoideae</taxon>
        <taxon>50 kb inversion clade</taxon>
        <taxon>dalbergioids sensu lato</taxon>
        <taxon>Dalbergieae</taxon>
        <taxon>Pterocarpus clade</taxon>
        <taxon>Arachis</taxon>
    </lineage>
</organism>
<keyword evidence="2" id="KW-0472">Membrane</keyword>
<comment type="caution">
    <text evidence="3">The sequence shown here is derived from an EMBL/GenBank/DDBJ whole genome shotgun (WGS) entry which is preliminary data.</text>
</comment>
<gene>
    <name evidence="3" type="ORF">Ahy_A07g035373</name>
</gene>
<evidence type="ECO:0000313" key="3">
    <source>
        <dbReference type="EMBL" id="RYR49080.1"/>
    </source>
</evidence>
<dbReference type="AlphaFoldDB" id="A0A445CDR6"/>
<evidence type="ECO:0000256" key="2">
    <source>
        <dbReference type="SAM" id="Phobius"/>
    </source>
</evidence>
<keyword evidence="4" id="KW-1185">Reference proteome</keyword>
<keyword evidence="2" id="KW-0812">Transmembrane</keyword>
<dbReference type="Proteomes" id="UP000289738">
    <property type="component" value="Chromosome A07"/>
</dbReference>
<evidence type="ECO:0000313" key="4">
    <source>
        <dbReference type="Proteomes" id="UP000289738"/>
    </source>
</evidence>
<evidence type="ECO:0000256" key="1">
    <source>
        <dbReference type="SAM" id="Coils"/>
    </source>
</evidence>
<keyword evidence="2" id="KW-1133">Transmembrane helix</keyword>
<feature type="coiled-coil region" evidence="1">
    <location>
        <begin position="36"/>
        <end position="63"/>
    </location>
</feature>
<protein>
    <submittedName>
        <fullName evidence="3">Uncharacterized protein</fullName>
    </submittedName>
</protein>
<dbReference type="EMBL" id="SDMP01000007">
    <property type="protein sequence ID" value="RYR49080.1"/>
    <property type="molecule type" value="Genomic_DNA"/>
</dbReference>
<dbReference type="SMR" id="A0A445CDR6"/>
<keyword evidence="1" id="KW-0175">Coiled coil</keyword>
<name>A0A445CDR6_ARAHY</name>
<accession>A0A445CDR6</accession>
<proteinExistence type="predicted"/>
<feature type="transmembrane region" description="Helical" evidence="2">
    <location>
        <begin position="69"/>
        <end position="94"/>
    </location>
</feature>